<dbReference type="Gene3D" id="2.40.128.20">
    <property type="match status" value="1"/>
</dbReference>
<protein>
    <submittedName>
        <fullName evidence="6">Metal-binding protein ZinT</fullName>
    </submittedName>
</protein>
<dbReference type="SUPFAM" id="SSF50814">
    <property type="entry name" value="Lipocalins"/>
    <property type="match status" value="1"/>
</dbReference>
<keyword evidence="2" id="KW-0862">Zinc</keyword>
<feature type="domain" description="ZinT" evidence="5">
    <location>
        <begin position="64"/>
        <end position="242"/>
    </location>
</feature>
<evidence type="ECO:0000256" key="2">
    <source>
        <dbReference type="ARBA" id="ARBA00022833"/>
    </source>
</evidence>
<proteinExistence type="predicted"/>
<evidence type="ECO:0000256" key="1">
    <source>
        <dbReference type="ARBA" id="ARBA00022729"/>
    </source>
</evidence>
<evidence type="ECO:0000256" key="3">
    <source>
        <dbReference type="SAM" id="MobiDB-lite"/>
    </source>
</evidence>
<feature type="signal peptide" evidence="4">
    <location>
        <begin position="1"/>
        <end position="24"/>
    </location>
</feature>
<dbReference type="AlphaFoldDB" id="A0A4R6BJQ8"/>
<feature type="chain" id="PRO_5020631743" evidence="4">
    <location>
        <begin position="25"/>
        <end position="242"/>
    </location>
</feature>
<dbReference type="RefSeq" id="WP_133429965.1">
    <property type="nucleotide sequence ID" value="NZ_BMCC01000003.1"/>
</dbReference>
<dbReference type="Proteomes" id="UP000295328">
    <property type="component" value="Unassembled WGS sequence"/>
</dbReference>
<sequence>MNTLAKGFGVISLAALLTACGNTATDKENEKTQEHSHEEHSHKEHEKAHEHDHGHDHHHMSEADKKIYEGYFEDSQVKDRALTDWEGDWQSVYPFLKDGTLDKVFEHKAKEKPSMTAKEYKDYYTTGYKTDVSRINIGKENIDFYKGDEKYSGKYIYDGKEILNYEKGNRGVRFIFKKVSGDNQAPKFIQFSDHSIAPKRAEHFHIYMGNERAALLKEMEHWPTYYFSDMTGDEIAEEIMAH</sequence>
<comment type="caution">
    <text evidence="6">The sequence shown here is derived from an EMBL/GenBank/DDBJ whole genome shotgun (WGS) entry which is preliminary data.</text>
</comment>
<gene>
    <name evidence="6" type="ORF">ERX37_07005</name>
</gene>
<dbReference type="PROSITE" id="PS51257">
    <property type="entry name" value="PROKAR_LIPOPROTEIN"/>
    <property type="match status" value="1"/>
</dbReference>
<dbReference type="Pfam" id="PF09223">
    <property type="entry name" value="ZinT"/>
    <property type="match status" value="1"/>
</dbReference>
<feature type="region of interest" description="Disordered" evidence="3">
    <location>
        <begin position="25"/>
        <end position="60"/>
    </location>
</feature>
<dbReference type="OrthoDB" id="9810636at2"/>
<reference evidence="6 7" key="1">
    <citation type="submission" date="2019-01" db="EMBL/GenBank/DDBJ databases">
        <title>Draft genome sequences of the type strains of six Macrococcus species.</title>
        <authorList>
            <person name="Mazhar S."/>
            <person name="Altermann E."/>
            <person name="Hill C."/>
            <person name="Mcauliffe O."/>
        </authorList>
    </citation>
    <scope>NUCLEOTIDE SEQUENCE [LARGE SCALE GENOMIC DNA]</scope>
    <source>
        <strain evidence="6 7">CCM4809</strain>
    </source>
</reference>
<dbReference type="GO" id="GO:0008270">
    <property type="term" value="F:zinc ion binding"/>
    <property type="evidence" value="ECO:0007669"/>
    <property type="project" value="InterPro"/>
</dbReference>
<accession>A0A4R6BJQ8</accession>
<name>A0A4R6BJQ8_9STAP</name>
<dbReference type="InterPro" id="IPR015304">
    <property type="entry name" value="ZinT_dom"/>
</dbReference>
<organism evidence="6 7">
    <name type="scientific">Macrococcus hajekii</name>
    <dbReference type="NCBI Taxonomy" id="198482"/>
    <lineage>
        <taxon>Bacteria</taxon>
        <taxon>Bacillati</taxon>
        <taxon>Bacillota</taxon>
        <taxon>Bacilli</taxon>
        <taxon>Bacillales</taxon>
        <taxon>Staphylococcaceae</taxon>
        <taxon>Macrococcus</taxon>
    </lineage>
</organism>
<dbReference type="EMBL" id="SCWE01000002">
    <property type="protein sequence ID" value="TDM01952.1"/>
    <property type="molecule type" value="Genomic_DNA"/>
</dbReference>
<evidence type="ECO:0000313" key="6">
    <source>
        <dbReference type="EMBL" id="TDM01952.1"/>
    </source>
</evidence>
<keyword evidence="1 4" id="KW-0732">Signal</keyword>
<evidence type="ECO:0000313" key="7">
    <source>
        <dbReference type="Proteomes" id="UP000295328"/>
    </source>
</evidence>
<keyword evidence="7" id="KW-1185">Reference proteome</keyword>
<evidence type="ECO:0000256" key="4">
    <source>
        <dbReference type="SAM" id="SignalP"/>
    </source>
</evidence>
<dbReference type="InterPro" id="IPR012674">
    <property type="entry name" value="Calycin"/>
</dbReference>
<evidence type="ECO:0000259" key="5">
    <source>
        <dbReference type="Pfam" id="PF09223"/>
    </source>
</evidence>